<evidence type="ECO:0000259" key="1">
    <source>
        <dbReference type="Pfam" id="PF03478"/>
    </source>
</evidence>
<reference evidence="3 4" key="1">
    <citation type="submission" date="2012-08" db="EMBL/GenBank/DDBJ databases">
        <title>Oryza genome evolution.</title>
        <authorList>
            <person name="Wing R.A."/>
        </authorList>
    </citation>
    <scope>NUCLEOTIDE SEQUENCE</scope>
</reference>
<evidence type="ECO:0000313" key="3">
    <source>
        <dbReference type="EnsemblPlants" id="LPERR01G17760.1"/>
    </source>
</evidence>
<dbReference type="Gramene" id="LPERR01G17760.1">
    <property type="protein sequence ID" value="LPERR01G17760.1"/>
    <property type="gene ID" value="LPERR01G17760"/>
</dbReference>
<dbReference type="PANTHER" id="PTHR33110:SF97">
    <property type="entry name" value="DUF295 DOMAIN-CONTAINING PROTEIN"/>
    <property type="match status" value="1"/>
</dbReference>
<evidence type="ECO:0000313" key="4">
    <source>
        <dbReference type="Proteomes" id="UP000032180"/>
    </source>
</evidence>
<dbReference type="SUPFAM" id="SSF81383">
    <property type="entry name" value="F-box domain"/>
    <property type="match status" value="1"/>
</dbReference>
<feature type="domain" description="KIB1-4 beta-propeller" evidence="1">
    <location>
        <begin position="130"/>
        <end position="252"/>
    </location>
</feature>
<evidence type="ECO:0008006" key="5">
    <source>
        <dbReference type="Google" id="ProtNLM"/>
    </source>
</evidence>
<name>A0A0D9V2B7_9ORYZ</name>
<dbReference type="Proteomes" id="UP000032180">
    <property type="component" value="Chromosome 1"/>
</dbReference>
<dbReference type="eggNOG" id="ENOG502R88R">
    <property type="taxonomic scope" value="Eukaryota"/>
</dbReference>
<dbReference type="HOGENOM" id="CLU_964379_0_0_1"/>
<keyword evidence="4" id="KW-1185">Reference proteome</keyword>
<dbReference type="Gene3D" id="1.20.1280.50">
    <property type="match status" value="1"/>
</dbReference>
<dbReference type="CDD" id="cd09917">
    <property type="entry name" value="F-box_SF"/>
    <property type="match status" value="1"/>
</dbReference>
<dbReference type="Pfam" id="PF03478">
    <property type="entry name" value="Beta-prop_KIB1-4"/>
    <property type="match status" value="1"/>
</dbReference>
<reference evidence="4" key="2">
    <citation type="submission" date="2013-12" db="EMBL/GenBank/DDBJ databases">
        <authorList>
            <person name="Yu Y."/>
            <person name="Lee S."/>
            <person name="de Baynast K."/>
            <person name="Wissotski M."/>
            <person name="Liu L."/>
            <person name="Talag J."/>
            <person name="Goicoechea J."/>
            <person name="Angelova A."/>
            <person name="Jetty R."/>
            <person name="Kudrna D."/>
            <person name="Golser W."/>
            <person name="Rivera L."/>
            <person name="Zhang J."/>
            <person name="Wing R."/>
        </authorList>
    </citation>
    <scope>NUCLEOTIDE SEQUENCE</scope>
</reference>
<dbReference type="InterPro" id="IPR036047">
    <property type="entry name" value="F-box-like_dom_sf"/>
</dbReference>
<dbReference type="EnsemblPlants" id="LPERR01G17760.1">
    <property type="protein sequence ID" value="LPERR01G17760.1"/>
    <property type="gene ID" value="LPERR01G17760"/>
</dbReference>
<protein>
    <recommendedName>
        <fullName evidence="5">DUF295 domain-containing protein</fullName>
    </recommendedName>
</protein>
<accession>A0A0D9V2B7</accession>
<sequence>MRCYYTRRRRGWRRFPTVTRSGDWGDLPDNVLLNITVHLPCHADRVRMACVNKQWRAAVRLEPRPPPPAPQLPPLPPQMPWLIFRNTTAPSFYSWIGCKSHALPLPSDIIVARFCGSADGGWFVPFGQAHYDAAFWCRGSECWFPPRGPRTRKPQDVVFYNGGFRFVTATEGVVVYWPSYGRATNNNNNQMLMRRVEYDMLARADYRRDVAVMEVQGSTTRYLVESRGELLMVARYVYVDDVETQSFRVFRSFDADRCGGVFYFLDEGFVPDTTVVDERPRYSFINMGMYNMEIMDSVDWPPVDRLPTTSDNAPPTWWLP</sequence>
<organism evidence="3 4">
    <name type="scientific">Leersia perrieri</name>
    <dbReference type="NCBI Taxonomy" id="77586"/>
    <lineage>
        <taxon>Eukaryota</taxon>
        <taxon>Viridiplantae</taxon>
        <taxon>Streptophyta</taxon>
        <taxon>Embryophyta</taxon>
        <taxon>Tracheophyta</taxon>
        <taxon>Spermatophyta</taxon>
        <taxon>Magnoliopsida</taxon>
        <taxon>Liliopsida</taxon>
        <taxon>Poales</taxon>
        <taxon>Poaceae</taxon>
        <taxon>BOP clade</taxon>
        <taxon>Oryzoideae</taxon>
        <taxon>Oryzeae</taxon>
        <taxon>Oryzinae</taxon>
        <taxon>Leersia</taxon>
    </lineage>
</organism>
<dbReference type="STRING" id="77586.A0A0D9V2B7"/>
<dbReference type="AlphaFoldDB" id="A0A0D9V2B7"/>
<dbReference type="PANTHER" id="PTHR33110">
    <property type="entry name" value="F-BOX/KELCH-REPEAT PROTEIN-RELATED"/>
    <property type="match status" value="1"/>
</dbReference>
<proteinExistence type="predicted"/>
<dbReference type="InterPro" id="IPR001810">
    <property type="entry name" value="F-box_dom"/>
</dbReference>
<dbReference type="Pfam" id="PF12937">
    <property type="entry name" value="F-box-like"/>
    <property type="match status" value="1"/>
</dbReference>
<feature type="domain" description="F-box" evidence="2">
    <location>
        <begin position="24"/>
        <end position="59"/>
    </location>
</feature>
<reference evidence="3" key="3">
    <citation type="submission" date="2015-04" db="UniProtKB">
        <authorList>
            <consortium name="EnsemblPlants"/>
        </authorList>
    </citation>
    <scope>IDENTIFICATION</scope>
</reference>
<dbReference type="InterPro" id="IPR005174">
    <property type="entry name" value="KIB1-4_b-propeller"/>
</dbReference>
<evidence type="ECO:0000259" key="2">
    <source>
        <dbReference type="Pfam" id="PF12937"/>
    </source>
</evidence>